<gene>
    <name evidence="2" type="ORF">J0X13_13430</name>
</gene>
<accession>A0ABS3EZ65</accession>
<evidence type="ECO:0000313" key="3">
    <source>
        <dbReference type="Proteomes" id="UP000664163"/>
    </source>
</evidence>
<dbReference type="EMBL" id="JAFLND010000003">
    <property type="protein sequence ID" value="MBO0331559.1"/>
    <property type="molecule type" value="Genomic_DNA"/>
</dbReference>
<comment type="caution">
    <text evidence="2">The sequence shown here is derived from an EMBL/GenBank/DDBJ whole genome shotgun (WGS) entry which is preliminary data.</text>
</comment>
<protein>
    <recommendedName>
        <fullName evidence="4">MFS transporter</fullName>
    </recommendedName>
</protein>
<feature type="transmembrane region" description="Helical" evidence="1">
    <location>
        <begin position="21"/>
        <end position="44"/>
    </location>
</feature>
<evidence type="ECO:0008006" key="4">
    <source>
        <dbReference type="Google" id="ProtNLM"/>
    </source>
</evidence>
<feature type="transmembrane region" description="Helical" evidence="1">
    <location>
        <begin position="118"/>
        <end position="135"/>
    </location>
</feature>
<sequence length="159" mass="18198">MNDSKSEISGFFKRINLIHKAIMASPITLGTMFYFMTNNPYLLILNTRDMLLVIVIPVIILGIYLSDLLFKKKLSSIAADLSLPKKLERFQTAFLLKIVFLEIPALFSAAVFYLTQNLLYLIITVGMVFYMSLQAPKKEHIIRALDLRGAEKYKMNQVD</sequence>
<evidence type="ECO:0000256" key="1">
    <source>
        <dbReference type="SAM" id="Phobius"/>
    </source>
</evidence>
<proteinExistence type="predicted"/>
<keyword evidence="1" id="KW-1133">Transmembrane helix</keyword>
<reference evidence="2 3" key="1">
    <citation type="submission" date="2021-03" db="EMBL/GenBank/DDBJ databases">
        <title>Muricauda sp. CAU 1631 isolated from Incheon.</title>
        <authorList>
            <person name="Kim W."/>
        </authorList>
    </citation>
    <scope>NUCLEOTIDE SEQUENCE [LARGE SCALE GENOMIC DNA]</scope>
    <source>
        <strain evidence="2 3">CAU 1631</strain>
    </source>
</reference>
<name>A0ABS3EZ65_9FLAO</name>
<dbReference type="Proteomes" id="UP000664163">
    <property type="component" value="Unassembled WGS sequence"/>
</dbReference>
<feature type="transmembrane region" description="Helical" evidence="1">
    <location>
        <begin position="50"/>
        <end position="70"/>
    </location>
</feature>
<keyword evidence="3" id="KW-1185">Reference proteome</keyword>
<organism evidence="2 3">
    <name type="scientific">[Muricauda] lutisoli</name>
    <dbReference type="NCBI Taxonomy" id="2816035"/>
    <lineage>
        <taxon>Bacteria</taxon>
        <taxon>Pseudomonadati</taxon>
        <taxon>Bacteroidota</taxon>
        <taxon>Flavobacteriia</taxon>
        <taxon>Flavobacteriales</taxon>
        <taxon>Flavobacteriaceae</taxon>
        <taxon>Allomuricauda</taxon>
    </lineage>
</organism>
<dbReference type="RefSeq" id="WP_207071906.1">
    <property type="nucleotide sequence ID" value="NZ_JAFLND010000003.1"/>
</dbReference>
<keyword evidence="1" id="KW-0812">Transmembrane</keyword>
<evidence type="ECO:0000313" key="2">
    <source>
        <dbReference type="EMBL" id="MBO0331559.1"/>
    </source>
</evidence>
<keyword evidence="1" id="KW-0472">Membrane</keyword>